<dbReference type="RefSeq" id="WP_153523777.1">
    <property type="nucleotide sequence ID" value="NZ_JBEPDZ010000007.1"/>
</dbReference>
<protein>
    <submittedName>
        <fullName evidence="1">Uncharacterized protein</fullName>
    </submittedName>
</protein>
<organism evidence="1 2">
    <name type="scientific">Streptomyces jumonjinensis</name>
    <dbReference type="NCBI Taxonomy" id="1945"/>
    <lineage>
        <taxon>Bacteria</taxon>
        <taxon>Bacillati</taxon>
        <taxon>Actinomycetota</taxon>
        <taxon>Actinomycetes</taxon>
        <taxon>Kitasatosporales</taxon>
        <taxon>Streptomycetaceae</taxon>
        <taxon>Streptomyces</taxon>
    </lineage>
</organism>
<comment type="caution">
    <text evidence="1">The sequence shown here is derived from an EMBL/GenBank/DDBJ whole genome shotgun (WGS) entry which is preliminary data.</text>
</comment>
<dbReference type="Proteomes" id="UP000419138">
    <property type="component" value="Unassembled WGS sequence"/>
</dbReference>
<keyword evidence="2" id="KW-1185">Reference proteome</keyword>
<dbReference type="EMBL" id="VCLA01000145">
    <property type="protein sequence ID" value="MQT02098.1"/>
    <property type="molecule type" value="Genomic_DNA"/>
</dbReference>
<dbReference type="OrthoDB" id="3496159at2"/>
<proteinExistence type="predicted"/>
<sequence length="420" mass="46683">MDLLAERTAAWRTRLADETPNGALLRENAMFDALRGGRLHLLHVTTALKEISRQGVLYPSGGCLVGSVYCTPLTPVGDAFRIHNLASCIVAQRASGPPAVNGGPDSAPGLLIVEIAMPPRAYRGLAGVDYLRLGSIHLETYRQLEYLLSGDDRRRLRETVVGRVRSSADFLALATAIAHQGVRGAGDEFLRLLDATIPRLPIVGYLFFEALSEYLMLHSRSRRTRELAEIGEFNNRLCAEVLSVAFPGMTSWFDLTRFRAGLRRLGELLSQVDRTIDADHAGAYLSERVSYLVAARLFAPGQASADWRGTRWEFDSSTVQLGPLFGHLLRLELRALHRHREVFALFDQQKALQAWRYWNHMGIAAPFNGTMPKGEVGINPAYPALNCRIWRGELDGGGRLHRAEELPLRIGPRLVDTRRG</sequence>
<evidence type="ECO:0000313" key="2">
    <source>
        <dbReference type="Proteomes" id="UP000419138"/>
    </source>
</evidence>
<reference evidence="1 2" key="1">
    <citation type="submission" date="2019-05" db="EMBL/GenBank/DDBJ databases">
        <title>Comparative genomics and metabolomics analyses of clavulanic acid producing Streptomyces species provides insight into specialized metabolism and evolution of beta-lactam biosynthetic gene clusters.</title>
        <authorList>
            <person name="Moore M.A."/>
            <person name="Cruz-Morales P."/>
            <person name="Barona Gomez F."/>
            <person name="Kapil T."/>
        </authorList>
    </citation>
    <scope>NUCLEOTIDE SEQUENCE [LARGE SCALE GENOMIC DNA]</scope>
    <source>
        <strain evidence="1 2">NRRL 5741</strain>
    </source>
</reference>
<name>A0A646KJ54_STRJU</name>
<dbReference type="AlphaFoldDB" id="A0A646KJ54"/>
<gene>
    <name evidence="1" type="ORF">FF041_18375</name>
</gene>
<evidence type="ECO:0000313" key="1">
    <source>
        <dbReference type="EMBL" id="MQT02098.1"/>
    </source>
</evidence>
<accession>A0A646KJ54</accession>